<dbReference type="PANTHER" id="PTHR43133:SF51">
    <property type="entry name" value="RNA POLYMERASE SIGMA FACTOR"/>
    <property type="match status" value="1"/>
</dbReference>
<dbReference type="InterPro" id="IPR039425">
    <property type="entry name" value="RNA_pol_sigma-70-like"/>
</dbReference>
<dbReference type="SUPFAM" id="SSF88946">
    <property type="entry name" value="Sigma2 domain of RNA polymerase sigma factors"/>
    <property type="match status" value="1"/>
</dbReference>
<comment type="caution">
    <text evidence="5">The sequence shown here is derived from an EMBL/GenBank/DDBJ whole genome shotgun (WGS) entry which is preliminary data.</text>
</comment>
<feature type="domain" description="RNA polymerase sigma-70 region 2" evidence="4">
    <location>
        <begin position="26"/>
        <end position="92"/>
    </location>
</feature>
<dbReference type="Proteomes" id="UP000823598">
    <property type="component" value="Unassembled WGS sequence"/>
</dbReference>
<evidence type="ECO:0000256" key="2">
    <source>
        <dbReference type="ARBA" id="ARBA00023082"/>
    </source>
</evidence>
<evidence type="ECO:0000313" key="5">
    <source>
        <dbReference type="EMBL" id="MBO8476132.1"/>
    </source>
</evidence>
<dbReference type="InterPro" id="IPR007627">
    <property type="entry name" value="RNA_pol_sigma70_r2"/>
</dbReference>
<evidence type="ECO:0000313" key="6">
    <source>
        <dbReference type="Proteomes" id="UP000823598"/>
    </source>
</evidence>
<name>A0A9D9NJY3_9BACT</name>
<dbReference type="NCBIfam" id="TIGR02937">
    <property type="entry name" value="sigma70-ECF"/>
    <property type="match status" value="1"/>
</dbReference>
<dbReference type="Gene3D" id="1.10.1740.10">
    <property type="match status" value="1"/>
</dbReference>
<reference evidence="5" key="1">
    <citation type="submission" date="2020-10" db="EMBL/GenBank/DDBJ databases">
        <authorList>
            <person name="Gilroy R."/>
        </authorList>
    </citation>
    <scope>NUCLEOTIDE SEQUENCE</scope>
    <source>
        <strain evidence="5">6919</strain>
    </source>
</reference>
<evidence type="ECO:0000256" key="1">
    <source>
        <dbReference type="ARBA" id="ARBA00023015"/>
    </source>
</evidence>
<keyword evidence="2" id="KW-0731">Sigma factor</keyword>
<proteinExistence type="predicted"/>
<dbReference type="PANTHER" id="PTHR43133">
    <property type="entry name" value="RNA POLYMERASE ECF-TYPE SIGMA FACTO"/>
    <property type="match status" value="1"/>
</dbReference>
<dbReference type="InterPro" id="IPR013325">
    <property type="entry name" value="RNA_pol_sigma_r2"/>
</dbReference>
<dbReference type="GO" id="GO:0016987">
    <property type="term" value="F:sigma factor activity"/>
    <property type="evidence" value="ECO:0007669"/>
    <property type="project" value="UniProtKB-KW"/>
</dbReference>
<sequence length="137" mass="16178">MLSRIEELMLVSRCALSDDRDAFGRLVEEYQSDIRRFFINLTGDIALSDDLSQDTFIKAYTGIRGFKGFSRFRTWLYRIAYNEFYDYTRRNKEQTAEQLPEQPETYTGGSDAKIDLAEALRHLNEQERTVVVLYYME</sequence>
<keyword evidence="1" id="KW-0805">Transcription regulation</keyword>
<feature type="non-terminal residue" evidence="5">
    <location>
        <position position="137"/>
    </location>
</feature>
<dbReference type="Pfam" id="PF04542">
    <property type="entry name" value="Sigma70_r2"/>
    <property type="match status" value="1"/>
</dbReference>
<reference evidence="5" key="2">
    <citation type="journal article" date="2021" name="PeerJ">
        <title>Extensive microbial diversity within the chicken gut microbiome revealed by metagenomics and culture.</title>
        <authorList>
            <person name="Gilroy R."/>
            <person name="Ravi A."/>
            <person name="Getino M."/>
            <person name="Pursley I."/>
            <person name="Horton D.L."/>
            <person name="Alikhan N.F."/>
            <person name="Baker D."/>
            <person name="Gharbi K."/>
            <person name="Hall N."/>
            <person name="Watson M."/>
            <person name="Adriaenssens E.M."/>
            <person name="Foster-Nyarko E."/>
            <person name="Jarju S."/>
            <person name="Secka A."/>
            <person name="Antonio M."/>
            <person name="Oren A."/>
            <person name="Chaudhuri R.R."/>
            <person name="La Ragione R."/>
            <person name="Hildebrand F."/>
            <person name="Pallen M.J."/>
        </authorList>
    </citation>
    <scope>NUCLEOTIDE SEQUENCE</scope>
    <source>
        <strain evidence="5">6919</strain>
    </source>
</reference>
<dbReference type="GO" id="GO:0006352">
    <property type="term" value="P:DNA-templated transcription initiation"/>
    <property type="evidence" value="ECO:0007669"/>
    <property type="project" value="InterPro"/>
</dbReference>
<dbReference type="EMBL" id="JADIMC010000045">
    <property type="protein sequence ID" value="MBO8476132.1"/>
    <property type="molecule type" value="Genomic_DNA"/>
</dbReference>
<evidence type="ECO:0000256" key="3">
    <source>
        <dbReference type="ARBA" id="ARBA00023163"/>
    </source>
</evidence>
<protein>
    <submittedName>
        <fullName evidence="5">RNA polymerase sigma factor</fullName>
    </submittedName>
</protein>
<gene>
    <name evidence="5" type="ORF">IAB88_03975</name>
</gene>
<dbReference type="InterPro" id="IPR014284">
    <property type="entry name" value="RNA_pol_sigma-70_dom"/>
</dbReference>
<dbReference type="AlphaFoldDB" id="A0A9D9NJY3"/>
<evidence type="ECO:0000259" key="4">
    <source>
        <dbReference type="Pfam" id="PF04542"/>
    </source>
</evidence>
<accession>A0A9D9NJY3</accession>
<organism evidence="5 6">
    <name type="scientific">Candidatus Limisoma faecipullorum</name>
    <dbReference type="NCBI Taxonomy" id="2840854"/>
    <lineage>
        <taxon>Bacteria</taxon>
        <taxon>Pseudomonadati</taxon>
        <taxon>Bacteroidota</taxon>
        <taxon>Bacteroidia</taxon>
        <taxon>Bacteroidales</taxon>
        <taxon>Candidatus Limisoma</taxon>
    </lineage>
</organism>
<keyword evidence="3" id="KW-0804">Transcription</keyword>